<feature type="region of interest" description="Disordered" evidence="1">
    <location>
        <begin position="376"/>
        <end position="405"/>
    </location>
</feature>
<name>A0ABS7W8D3_STROV</name>
<protein>
    <submittedName>
        <fullName evidence="2">Winged helix DNA-binding domain-containing protein</fullName>
    </submittedName>
</protein>
<evidence type="ECO:0000313" key="2">
    <source>
        <dbReference type="EMBL" id="MBZ6154217.1"/>
    </source>
</evidence>
<dbReference type="Proteomes" id="UP000758701">
    <property type="component" value="Unassembled WGS sequence"/>
</dbReference>
<gene>
    <name evidence="2" type="ORF">KVH32_24120</name>
</gene>
<dbReference type="InterPro" id="IPR009351">
    <property type="entry name" value="AlkZ-like"/>
</dbReference>
<dbReference type="EMBL" id="JAHSTP010000011">
    <property type="protein sequence ID" value="MBZ6154217.1"/>
    <property type="molecule type" value="Genomic_DNA"/>
</dbReference>
<organism evidence="2 3">
    <name type="scientific">Streptomyces olivaceus</name>
    <dbReference type="NCBI Taxonomy" id="47716"/>
    <lineage>
        <taxon>Bacteria</taxon>
        <taxon>Bacillati</taxon>
        <taxon>Actinomycetota</taxon>
        <taxon>Actinomycetes</taxon>
        <taxon>Kitasatosporales</taxon>
        <taxon>Streptomycetaceae</taxon>
        <taxon>Streptomyces</taxon>
    </lineage>
</organism>
<dbReference type="PANTHER" id="PTHR38479:SF2">
    <property type="entry name" value="WINGED HELIX DNA-BINDING DOMAIN-CONTAINING PROTEIN"/>
    <property type="match status" value="1"/>
</dbReference>
<feature type="compositionally biased region" description="Basic and acidic residues" evidence="1">
    <location>
        <begin position="386"/>
        <end position="405"/>
    </location>
</feature>
<dbReference type="RefSeq" id="WP_166625416.1">
    <property type="nucleotide sequence ID" value="NZ_JAHSST010000011.1"/>
</dbReference>
<dbReference type="PANTHER" id="PTHR38479">
    <property type="entry name" value="LMO0824 PROTEIN"/>
    <property type="match status" value="1"/>
</dbReference>
<sequence length="405" mass="43908">MRHVPDSERRARLAVRHALAPAHRVSGPEDAARAVVALHATDAPSVHLAVWARTRDTTPGDVDRALYEDRTLVKQLAMRRTLFTFPRDLLPAALSSAAARVATAERARLIRDFERAGAAPDAAAWLEQAREDVEAALARSPSALSTAQLRKAVAHIDTVVPGRSGEQWSAPQILTLLGAQGSLVRGPSTGRFPTARPLWTLPSRWLGGPVAAMEPAEGYREIVRRWLHAFGPGTEDDLVWWLGATRATVRTALAELGAVEVSLDGLASGWLLPDDLDPVPDAGPWTALLPPLDPTVMGWKHRGFYLGPHHGALFDTRGNAGTTAWVNGRIVGCWVQDADATVRVRLLEPVSDEERTSLEARAALLTTWLAGSRSPTGYRSPAMRAHAPDDSHVLREHVLPEGKPQ</sequence>
<comment type="caution">
    <text evidence="2">The sequence shown here is derived from an EMBL/GenBank/DDBJ whole genome shotgun (WGS) entry which is preliminary data.</text>
</comment>
<dbReference type="GO" id="GO:0003677">
    <property type="term" value="F:DNA binding"/>
    <property type="evidence" value="ECO:0007669"/>
    <property type="project" value="UniProtKB-KW"/>
</dbReference>
<evidence type="ECO:0000313" key="3">
    <source>
        <dbReference type="Proteomes" id="UP000758701"/>
    </source>
</evidence>
<dbReference type="Pfam" id="PF06224">
    <property type="entry name" value="AlkZ-like"/>
    <property type="match status" value="1"/>
</dbReference>
<accession>A0ABS7W8D3</accession>
<evidence type="ECO:0000256" key="1">
    <source>
        <dbReference type="SAM" id="MobiDB-lite"/>
    </source>
</evidence>
<proteinExistence type="predicted"/>
<keyword evidence="2" id="KW-0238">DNA-binding</keyword>
<reference evidence="2 3" key="1">
    <citation type="submission" date="2021-06" db="EMBL/GenBank/DDBJ databases">
        <title>Ecological speciation of a Streptomyces species isolated from different habitats and geographic origins.</title>
        <authorList>
            <person name="Wang J."/>
        </authorList>
    </citation>
    <scope>NUCLEOTIDE SEQUENCE [LARGE SCALE GENOMIC DNA]</scope>
    <source>
        <strain evidence="2 3">FXJ8.012</strain>
    </source>
</reference>
<keyword evidence="3" id="KW-1185">Reference proteome</keyword>